<organism evidence="2">
    <name type="scientific">marine sediment metagenome</name>
    <dbReference type="NCBI Taxonomy" id="412755"/>
    <lineage>
        <taxon>unclassified sequences</taxon>
        <taxon>metagenomes</taxon>
        <taxon>ecological metagenomes</taxon>
    </lineage>
</organism>
<proteinExistence type="predicted"/>
<dbReference type="AlphaFoldDB" id="A0A0F9KQY1"/>
<comment type="caution">
    <text evidence="2">The sequence shown here is derived from an EMBL/GenBank/DDBJ whole genome shotgun (WGS) entry which is preliminary data.</text>
</comment>
<dbReference type="Pfam" id="PF00535">
    <property type="entry name" value="Glycos_transf_2"/>
    <property type="match status" value="1"/>
</dbReference>
<feature type="domain" description="Glycosyltransferase 2-like" evidence="1">
    <location>
        <begin position="5"/>
        <end position="102"/>
    </location>
</feature>
<dbReference type="Gene3D" id="3.90.550.10">
    <property type="entry name" value="Spore Coat Polysaccharide Biosynthesis Protein SpsA, Chain A"/>
    <property type="match status" value="1"/>
</dbReference>
<protein>
    <recommendedName>
        <fullName evidence="1">Glycosyltransferase 2-like domain-containing protein</fullName>
    </recommendedName>
</protein>
<dbReference type="SUPFAM" id="SSF53448">
    <property type="entry name" value="Nucleotide-diphospho-sugar transferases"/>
    <property type="match status" value="1"/>
</dbReference>
<dbReference type="PANTHER" id="PTHR43685">
    <property type="entry name" value="GLYCOSYLTRANSFERASE"/>
    <property type="match status" value="1"/>
</dbReference>
<dbReference type="InterPro" id="IPR029044">
    <property type="entry name" value="Nucleotide-diphossugar_trans"/>
</dbReference>
<dbReference type="InterPro" id="IPR050834">
    <property type="entry name" value="Glycosyltransf_2"/>
</dbReference>
<dbReference type="EMBL" id="LAZR01008689">
    <property type="protein sequence ID" value="KKM77146.1"/>
    <property type="molecule type" value="Genomic_DNA"/>
</dbReference>
<gene>
    <name evidence="2" type="ORF">LCGC14_1372960</name>
</gene>
<accession>A0A0F9KQY1</accession>
<evidence type="ECO:0000313" key="2">
    <source>
        <dbReference type="EMBL" id="KKM77146.1"/>
    </source>
</evidence>
<dbReference type="PANTHER" id="PTHR43685:SF2">
    <property type="entry name" value="GLYCOSYLTRANSFERASE 2-LIKE DOMAIN-CONTAINING PROTEIN"/>
    <property type="match status" value="1"/>
</dbReference>
<dbReference type="InterPro" id="IPR001173">
    <property type="entry name" value="Glyco_trans_2-like"/>
</dbReference>
<name>A0A0F9KQY1_9ZZZZ</name>
<reference evidence="2" key="1">
    <citation type="journal article" date="2015" name="Nature">
        <title>Complex archaea that bridge the gap between prokaryotes and eukaryotes.</title>
        <authorList>
            <person name="Spang A."/>
            <person name="Saw J.H."/>
            <person name="Jorgensen S.L."/>
            <person name="Zaremba-Niedzwiedzka K."/>
            <person name="Martijn J."/>
            <person name="Lind A.E."/>
            <person name="van Eijk R."/>
            <person name="Schleper C."/>
            <person name="Guy L."/>
            <person name="Ettema T.J."/>
        </authorList>
    </citation>
    <scope>NUCLEOTIDE SEQUENCE</scope>
</reference>
<evidence type="ECO:0000259" key="1">
    <source>
        <dbReference type="Pfam" id="PF00535"/>
    </source>
</evidence>
<sequence length="192" mass="22090">MPKVSVIIPAYNKADYTVKAVESVLNQTHKDIECIVVDDASLCNTHGALLRANIDWGKTTLIQQGYNQGASAARNAGIRYAIGDYIALLDCDDMYQKRKIELSIKDNPDFIYTCAHLIDKDDNIIGLYQPKRSNLLFRNSICNSVVIKRKCFDKVGLFDESLFICADWDMWLRMEEHYELTYLNMPLTYYRI</sequence>